<protein>
    <recommendedName>
        <fullName evidence="3">Flavin reductase</fullName>
    </recommendedName>
</protein>
<sequence>MSRFEKSDYPLAEIRRHLETGPIVLVTSAWQGETNIMTMGWHLMMQFSPALFGCYI</sequence>
<accession>A0A4R1NZ02</accession>
<dbReference type="Gene3D" id="2.30.110.10">
    <property type="entry name" value="Electron Transport, Fmn-binding Protein, Chain A"/>
    <property type="match status" value="1"/>
</dbReference>
<evidence type="ECO:0000313" key="1">
    <source>
        <dbReference type="EMBL" id="TCL18214.1"/>
    </source>
</evidence>
<evidence type="ECO:0008006" key="3">
    <source>
        <dbReference type="Google" id="ProtNLM"/>
    </source>
</evidence>
<gene>
    <name evidence="1" type="ORF">EV691_1533</name>
</gene>
<dbReference type="SUPFAM" id="SSF50475">
    <property type="entry name" value="FMN-binding split barrel"/>
    <property type="match status" value="1"/>
</dbReference>
<dbReference type="InterPro" id="IPR012349">
    <property type="entry name" value="Split_barrel_FMN-bd"/>
</dbReference>
<dbReference type="RefSeq" id="WP_242672625.1">
    <property type="nucleotide sequence ID" value="NZ_JBHLST010000096.1"/>
</dbReference>
<dbReference type="AlphaFoldDB" id="A0A4R1NZ02"/>
<organism evidence="1 2">
    <name type="scientific">Azotobacter chroococcum</name>
    <dbReference type="NCBI Taxonomy" id="353"/>
    <lineage>
        <taxon>Bacteria</taxon>
        <taxon>Pseudomonadati</taxon>
        <taxon>Pseudomonadota</taxon>
        <taxon>Gammaproteobacteria</taxon>
        <taxon>Pseudomonadales</taxon>
        <taxon>Pseudomonadaceae</taxon>
        <taxon>Azotobacter</taxon>
    </lineage>
</organism>
<evidence type="ECO:0000313" key="2">
    <source>
        <dbReference type="Proteomes" id="UP000295169"/>
    </source>
</evidence>
<reference evidence="1 2" key="1">
    <citation type="submission" date="2019-03" db="EMBL/GenBank/DDBJ databases">
        <title>Genomic Encyclopedia of Type Strains, Phase IV (KMG-IV): sequencing the most valuable type-strain genomes for metagenomic binning, comparative biology and taxonomic classification.</title>
        <authorList>
            <person name="Goeker M."/>
        </authorList>
    </citation>
    <scope>NUCLEOTIDE SEQUENCE [LARGE SCALE GENOMIC DNA]</scope>
    <source>
        <strain evidence="1 2">DSM 2286</strain>
    </source>
</reference>
<dbReference type="Proteomes" id="UP000295169">
    <property type="component" value="Unassembled WGS sequence"/>
</dbReference>
<name>A0A4R1NZ02_9GAMM</name>
<dbReference type="EMBL" id="SMMU01000053">
    <property type="protein sequence ID" value="TCL18214.1"/>
    <property type="molecule type" value="Genomic_DNA"/>
</dbReference>
<proteinExistence type="predicted"/>
<comment type="caution">
    <text evidence="1">The sequence shown here is derived from an EMBL/GenBank/DDBJ whole genome shotgun (WGS) entry which is preliminary data.</text>
</comment>